<dbReference type="Pfam" id="PF04055">
    <property type="entry name" value="Radical_SAM"/>
    <property type="match status" value="1"/>
</dbReference>
<evidence type="ECO:0000259" key="6">
    <source>
        <dbReference type="PROSITE" id="PS51918"/>
    </source>
</evidence>
<dbReference type="InterPro" id="IPR007197">
    <property type="entry name" value="rSAM"/>
</dbReference>
<reference evidence="7 8" key="1">
    <citation type="submission" date="2020-08" db="EMBL/GenBank/DDBJ databases">
        <title>Genome public.</title>
        <authorList>
            <person name="Liu C."/>
            <person name="Sun Q."/>
        </authorList>
    </citation>
    <scope>NUCLEOTIDE SEQUENCE [LARGE SCALE GENOMIC DNA]</scope>
    <source>
        <strain evidence="7 8">BX1</strain>
    </source>
</reference>
<dbReference type="Proteomes" id="UP000658131">
    <property type="component" value="Unassembled WGS sequence"/>
</dbReference>
<dbReference type="InterPro" id="IPR051198">
    <property type="entry name" value="BchE-like"/>
</dbReference>
<protein>
    <submittedName>
        <fullName evidence="7">B12-binding domain-containing radical SAM protein</fullName>
    </submittedName>
</protein>
<name>A0ABR7NJV0_9FIRM</name>
<dbReference type="SFLD" id="SFLDG01082">
    <property type="entry name" value="B12-binding_domain_containing"/>
    <property type="match status" value="1"/>
</dbReference>
<keyword evidence="8" id="KW-1185">Reference proteome</keyword>
<dbReference type="Gene3D" id="3.20.20.70">
    <property type="entry name" value="Aldolase class I"/>
    <property type="match status" value="1"/>
</dbReference>
<dbReference type="InterPro" id="IPR058240">
    <property type="entry name" value="rSAM_sf"/>
</dbReference>
<keyword evidence="2" id="KW-0949">S-adenosyl-L-methionine</keyword>
<dbReference type="PROSITE" id="PS51918">
    <property type="entry name" value="RADICAL_SAM"/>
    <property type="match status" value="1"/>
</dbReference>
<proteinExistence type="predicted"/>
<evidence type="ECO:0000313" key="8">
    <source>
        <dbReference type="Proteomes" id="UP000658131"/>
    </source>
</evidence>
<dbReference type="EMBL" id="JACRTB010000011">
    <property type="protein sequence ID" value="MBC8576490.1"/>
    <property type="molecule type" value="Genomic_DNA"/>
</dbReference>
<comment type="caution">
    <text evidence="7">The sequence shown here is derived from an EMBL/GenBank/DDBJ whole genome shotgun (WGS) entry which is preliminary data.</text>
</comment>
<evidence type="ECO:0000256" key="5">
    <source>
        <dbReference type="ARBA" id="ARBA00023014"/>
    </source>
</evidence>
<evidence type="ECO:0000256" key="2">
    <source>
        <dbReference type="ARBA" id="ARBA00022691"/>
    </source>
</evidence>
<dbReference type="SFLD" id="SFLDG01095">
    <property type="entry name" value="Uncharacterised_Radical_SAM_Su"/>
    <property type="match status" value="1"/>
</dbReference>
<feature type="domain" description="Radical SAM core" evidence="6">
    <location>
        <begin position="9"/>
        <end position="247"/>
    </location>
</feature>
<evidence type="ECO:0000256" key="1">
    <source>
        <dbReference type="ARBA" id="ARBA00001966"/>
    </source>
</evidence>
<dbReference type="InterPro" id="IPR006638">
    <property type="entry name" value="Elp3/MiaA/NifB-like_rSAM"/>
</dbReference>
<evidence type="ECO:0000256" key="4">
    <source>
        <dbReference type="ARBA" id="ARBA00023004"/>
    </source>
</evidence>
<dbReference type="PROSITE" id="PS51257">
    <property type="entry name" value="PROKAR_LIPOPROTEIN"/>
    <property type="match status" value="1"/>
</dbReference>
<comment type="cofactor">
    <cofactor evidence="1">
        <name>[4Fe-4S] cluster</name>
        <dbReference type="ChEBI" id="CHEBI:49883"/>
    </cofactor>
</comment>
<dbReference type="PANTHER" id="PTHR43409:SF4">
    <property type="entry name" value="RADICAL SAM SUPERFAMILY PROTEIN"/>
    <property type="match status" value="1"/>
</dbReference>
<accession>A0ABR7NJV0</accession>
<gene>
    <name evidence="7" type="ORF">H8717_08735</name>
</gene>
<dbReference type="RefSeq" id="WP_262400009.1">
    <property type="nucleotide sequence ID" value="NZ_JACRTB010000011.1"/>
</dbReference>
<dbReference type="SMART" id="SM00729">
    <property type="entry name" value="Elp3"/>
    <property type="match status" value="1"/>
</dbReference>
<dbReference type="PANTHER" id="PTHR43409">
    <property type="entry name" value="ANAEROBIC MAGNESIUM-PROTOPORPHYRIN IX MONOMETHYL ESTER CYCLASE-RELATED"/>
    <property type="match status" value="1"/>
</dbReference>
<organism evidence="7 8">
    <name type="scientific">Yanshouia hominis</name>
    <dbReference type="NCBI Taxonomy" id="2763673"/>
    <lineage>
        <taxon>Bacteria</taxon>
        <taxon>Bacillati</taxon>
        <taxon>Bacillota</taxon>
        <taxon>Clostridia</taxon>
        <taxon>Eubacteriales</taxon>
        <taxon>Oscillospiraceae</taxon>
        <taxon>Yanshouia</taxon>
    </lineage>
</organism>
<dbReference type="CDD" id="cd01335">
    <property type="entry name" value="Radical_SAM"/>
    <property type="match status" value="1"/>
</dbReference>
<sequence length="289" mass="31940">MKYTGRVFRPPSEAYSLIVQATIGCSHNQCAFCQMYKEKKFCVRPIEEVFDDLAGARRAYPVIERVFLADGDALILPQEHLLRILHFIREQIPECRRVGIYSSPRSIKTKTLGQLTELAEAGLHIAYLGLESGNEQVLARMNKGETVSEIIEAGRKVKAAGIALSLTAINGLGGAEMSREHAIDTAKAVSAIKPDYAALLTLRVYTGTPLADWVEEGSFTLMDPVELARESRLFLEHVDSEGSVFRSNHASNYLPLAGTLNADREKMIAQLDAALAGKRRFRSQVELGF</sequence>
<dbReference type="InterPro" id="IPR013785">
    <property type="entry name" value="Aldolase_TIM"/>
</dbReference>
<evidence type="ECO:0000256" key="3">
    <source>
        <dbReference type="ARBA" id="ARBA00022723"/>
    </source>
</evidence>
<dbReference type="SUPFAM" id="SSF102114">
    <property type="entry name" value="Radical SAM enzymes"/>
    <property type="match status" value="1"/>
</dbReference>
<evidence type="ECO:0000313" key="7">
    <source>
        <dbReference type="EMBL" id="MBC8576490.1"/>
    </source>
</evidence>
<keyword evidence="5" id="KW-0411">Iron-sulfur</keyword>
<keyword evidence="4" id="KW-0408">Iron</keyword>
<dbReference type="SFLD" id="SFLDS00029">
    <property type="entry name" value="Radical_SAM"/>
    <property type="match status" value="1"/>
</dbReference>
<keyword evidence="3" id="KW-0479">Metal-binding</keyword>